<feature type="transmembrane region" description="Helical" evidence="1">
    <location>
        <begin position="65"/>
        <end position="85"/>
    </location>
</feature>
<evidence type="ECO:0000313" key="3">
    <source>
        <dbReference type="Proteomes" id="UP000195893"/>
    </source>
</evidence>
<accession>A0A1Y5NBF5</accession>
<organism evidence="2 3">
    <name type="scientific">Campylobacter concisus</name>
    <dbReference type="NCBI Taxonomy" id="199"/>
    <lineage>
        <taxon>Bacteria</taxon>
        <taxon>Pseudomonadati</taxon>
        <taxon>Campylobacterota</taxon>
        <taxon>Epsilonproteobacteria</taxon>
        <taxon>Campylobacterales</taxon>
        <taxon>Campylobacteraceae</taxon>
        <taxon>Campylobacter</taxon>
    </lineage>
</organism>
<dbReference type="RefSeq" id="WP_087581238.1">
    <property type="nucleotide sequence ID" value="NZ_NDYQ01000004.1"/>
</dbReference>
<dbReference type="Proteomes" id="UP000195893">
    <property type="component" value="Unassembled WGS sequence"/>
</dbReference>
<sequence>MNKIIKKTFGGLSMSYYLRHLFFGAIMAVFFIYMFYNLGRASILVALVFVANALIYPYSRFVYESIVDFIFGNNVFFVNALFLLATKIITMLICFGFAMFIAPIGLIYLYYYHSKNKTFDE</sequence>
<name>A0A1Y5NBF5_9BACT</name>
<dbReference type="EMBL" id="NDYQ01000004">
    <property type="protein sequence ID" value="OUT18097.1"/>
    <property type="molecule type" value="Genomic_DNA"/>
</dbReference>
<comment type="caution">
    <text evidence="2">The sequence shown here is derived from an EMBL/GenBank/DDBJ whole genome shotgun (WGS) entry which is preliminary data.</text>
</comment>
<feature type="transmembrane region" description="Helical" evidence="1">
    <location>
        <begin position="43"/>
        <end position="59"/>
    </location>
</feature>
<reference evidence="2 3" key="1">
    <citation type="submission" date="2017-04" db="EMBL/GenBank/DDBJ databases">
        <title>Complete genome of Campylobacter concisus ATCC 33237T and draft genomes for an additional eight well characterized C. concisus strains.</title>
        <authorList>
            <person name="Cornelius A.J."/>
            <person name="Miller W.G."/>
            <person name="Lastovica A.J."/>
            <person name="On S.L."/>
            <person name="French N.P."/>
            <person name="Vandenberg O."/>
            <person name="Biggs P.J."/>
        </authorList>
    </citation>
    <scope>NUCLEOTIDE SEQUENCE [LARGE SCALE GENOMIC DNA]</scope>
    <source>
        <strain evidence="2 3">Lasto127.99</strain>
    </source>
</reference>
<keyword evidence="1" id="KW-0812">Transmembrane</keyword>
<feature type="transmembrane region" description="Helical" evidence="1">
    <location>
        <begin position="16"/>
        <end position="36"/>
    </location>
</feature>
<evidence type="ECO:0000313" key="2">
    <source>
        <dbReference type="EMBL" id="OUT18097.1"/>
    </source>
</evidence>
<keyword evidence="1" id="KW-0472">Membrane</keyword>
<gene>
    <name evidence="2" type="ORF">B9N60_03080</name>
</gene>
<dbReference type="AlphaFoldDB" id="A0A1Y5NBF5"/>
<protein>
    <submittedName>
        <fullName evidence="2">Uncharacterized protein</fullName>
    </submittedName>
</protein>
<feature type="transmembrane region" description="Helical" evidence="1">
    <location>
        <begin position="92"/>
        <end position="111"/>
    </location>
</feature>
<evidence type="ECO:0000256" key="1">
    <source>
        <dbReference type="SAM" id="Phobius"/>
    </source>
</evidence>
<keyword evidence="1" id="KW-1133">Transmembrane helix</keyword>
<proteinExistence type="predicted"/>